<organism evidence="2 3">
    <name type="scientific">Candidatus Daviesbacteria bacterium RIFCSPHIGHO2_01_FULL_41_23</name>
    <dbReference type="NCBI Taxonomy" id="1797764"/>
    <lineage>
        <taxon>Bacteria</taxon>
        <taxon>Candidatus Daviesiibacteriota</taxon>
    </lineage>
</organism>
<protein>
    <submittedName>
        <fullName evidence="2">Uncharacterized protein</fullName>
    </submittedName>
</protein>
<feature type="coiled-coil region" evidence="1">
    <location>
        <begin position="79"/>
        <end position="107"/>
    </location>
</feature>
<comment type="caution">
    <text evidence="2">The sequence shown here is derived from an EMBL/GenBank/DDBJ whole genome shotgun (WGS) entry which is preliminary data.</text>
</comment>
<dbReference type="Proteomes" id="UP000176336">
    <property type="component" value="Unassembled WGS sequence"/>
</dbReference>
<evidence type="ECO:0000313" key="2">
    <source>
        <dbReference type="EMBL" id="OGE19049.1"/>
    </source>
</evidence>
<sequence>MKYFYTHLIEIESIIVELDKLDLSDDQRIHLTGLIDSSLHHTILDAVLSELKPVDKRIFLTHLQENDHSKIWKFLNEKVENIEDKIKKTAGDLKEELKKDLKEAKNK</sequence>
<evidence type="ECO:0000256" key="1">
    <source>
        <dbReference type="SAM" id="Coils"/>
    </source>
</evidence>
<accession>A0A1F5IRS6</accession>
<evidence type="ECO:0000313" key="3">
    <source>
        <dbReference type="Proteomes" id="UP000176336"/>
    </source>
</evidence>
<name>A0A1F5IRS6_9BACT</name>
<dbReference type="AlphaFoldDB" id="A0A1F5IRS6"/>
<dbReference type="EMBL" id="MFCR01000006">
    <property type="protein sequence ID" value="OGE19049.1"/>
    <property type="molecule type" value="Genomic_DNA"/>
</dbReference>
<reference evidence="2 3" key="1">
    <citation type="journal article" date="2016" name="Nat. Commun.">
        <title>Thousands of microbial genomes shed light on interconnected biogeochemical processes in an aquifer system.</title>
        <authorList>
            <person name="Anantharaman K."/>
            <person name="Brown C.T."/>
            <person name="Hug L.A."/>
            <person name="Sharon I."/>
            <person name="Castelle C.J."/>
            <person name="Probst A.J."/>
            <person name="Thomas B.C."/>
            <person name="Singh A."/>
            <person name="Wilkins M.J."/>
            <person name="Karaoz U."/>
            <person name="Brodie E.L."/>
            <person name="Williams K.H."/>
            <person name="Hubbard S.S."/>
            <person name="Banfield J.F."/>
        </authorList>
    </citation>
    <scope>NUCLEOTIDE SEQUENCE [LARGE SCALE GENOMIC DNA]</scope>
</reference>
<gene>
    <name evidence="2" type="ORF">A2871_01720</name>
</gene>
<proteinExistence type="predicted"/>
<keyword evidence="1" id="KW-0175">Coiled coil</keyword>